<comment type="caution">
    <text evidence="1">The sequence shown here is derived from an EMBL/GenBank/DDBJ whole genome shotgun (WGS) entry which is preliminary data.</text>
</comment>
<dbReference type="PANTHER" id="PTHR45458">
    <property type="entry name" value="SHORT-CHAIN DEHYDROGENASE/REDUCTASE SDR"/>
    <property type="match status" value="1"/>
</dbReference>
<name>A0A3E3DU90_9FIRM</name>
<dbReference type="InterPro" id="IPR036291">
    <property type="entry name" value="NAD(P)-bd_dom_sf"/>
</dbReference>
<dbReference type="Gene3D" id="3.40.50.720">
    <property type="entry name" value="NAD(P)-binding Rossmann-like Domain"/>
    <property type="match status" value="1"/>
</dbReference>
<organism evidence="1 2">
    <name type="scientific">Hungatella hathewayi</name>
    <dbReference type="NCBI Taxonomy" id="154046"/>
    <lineage>
        <taxon>Bacteria</taxon>
        <taxon>Bacillati</taxon>
        <taxon>Bacillota</taxon>
        <taxon>Clostridia</taxon>
        <taxon>Lachnospirales</taxon>
        <taxon>Lachnospiraceae</taxon>
        <taxon>Hungatella</taxon>
    </lineage>
</organism>
<reference evidence="1 2" key="1">
    <citation type="submission" date="2018-08" db="EMBL/GenBank/DDBJ databases">
        <title>A genome reference for cultivated species of the human gut microbiota.</title>
        <authorList>
            <person name="Zou Y."/>
            <person name="Xue W."/>
            <person name="Luo G."/>
        </authorList>
    </citation>
    <scope>NUCLEOTIDE SEQUENCE [LARGE SCALE GENOMIC DNA]</scope>
    <source>
        <strain evidence="1 2">AF19-13AC</strain>
    </source>
</reference>
<gene>
    <name evidence="1" type="ORF">DWX31_01615</name>
</gene>
<dbReference type="SUPFAM" id="SSF51735">
    <property type="entry name" value="NAD(P)-binding Rossmann-fold domains"/>
    <property type="match status" value="1"/>
</dbReference>
<proteinExistence type="predicted"/>
<evidence type="ECO:0000313" key="1">
    <source>
        <dbReference type="EMBL" id="RGD72559.1"/>
    </source>
</evidence>
<evidence type="ECO:0000313" key="2">
    <source>
        <dbReference type="Proteomes" id="UP000261023"/>
    </source>
</evidence>
<dbReference type="RefSeq" id="WP_025530052.1">
    <property type="nucleotide sequence ID" value="NZ_QTJW01000001.1"/>
</dbReference>
<dbReference type="InterPro" id="IPR002347">
    <property type="entry name" value="SDR_fam"/>
</dbReference>
<dbReference type="OrthoDB" id="9803333at2"/>
<sequence>MKSVFVTGADRGVGFALCQQFVEHGWKVYAGQFMPEWSELKGLQESCGEQVEMIPLNAADTESVRAAADIVAKRTESLDMLVNCAGIGGMDDDREAMRAVFHVNTLGPMRMVEAFLPLMRTGLKRLCFVSSEAGSISVAHRTDSFAYCMSKTALNMEVRLMFNRLAKDGYSFRLYHPGWVRSYMMGSKSTIGNFEPEETAAVAYAQFAEDRDWEDVLVMTDVSNECWPF</sequence>
<accession>A0A3E3DU90</accession>
<dbReference type="GO" id="GO:0016616">
    <property type="term" value="F:oxidoreductase activity, acting on the CH-OH group of donors, NAD or NADP as acceptor"/>
    <property type="evidence" value="ECO:0007669"/>
    <property type="project" value="TreeGrafter"/>
</dbReference>
<dbReference type="EMBL" id="QTJW01000001">
    <property type="protein sequence ID" value="RGD72559.1"/>
    <property type="molecule type" value="Genomic_DNA"/>
</dbReference>
<dbReference type="InterPro" id="IPR052184">
    <property type="entry name" value="SDR_enzymes"/>
</dbReference>
<dbReference type="Pfam" id="PF00106">
    <property type="entry name" value="adh_short"/>
    <property type="match status" value="1"/>
</dbReference>
<protein>
    <submittedName>
        <fullName evidence="1">SDR family NAD(P)-dependent oxidoreductase</fullName>
    </submittedName>
</protein>
<dbReference type="PANTHER" id="PTHR45458:SF1">
    <property type="entry name" value="SHORT CHAIN DEHYDROGENASE"/>
    <property type="match status" value="1"/>
</dbReference>
<dbReference type="Proteomes" id="UP000261023">
    <property type="component" value="Unassembled WGS sequence"/>
</dbReference>
<dbReference type="PRINTS" id="PR00081">
    <property type="entry name" value="GDHRDH"/>
</dbReference>
<dbReference type="AlphaFoldDB" id="A0A3E3DU90"/>